<keyword evidence="3" id="KW-1185">Reference proteome</keyword>
<sequence>SSLGVHASAQAIIHFGKIARKHNLSNVCLESLSRIHTIPSVHVLDCFQKIRQQVKCYHQMATATQMGKNELQGVRFC</sequence>
<accession>A0AAN8WUN9</accession>
<dbReference type="Proteomes" id="UP001381693">
    <property type="component" value="Unassembled WGS sequence"/>
</dbReference>
<comment type="caution">
    <text evidence="2">The sequence shown here is derived from an EMBL/GenBank/DDBJ whole genome shotgun (WGS) entry which is preliminary data.</text>
</comment>
<feature type="domain" description="PIK-related kinase FAT" evidence="1">
    <location>
        <begin position="4"/>
        <end position="68"/>
    </location>
</feature>
<dbReference type="EMBL" id="JAXCGZ010019061">
    <property type="protein sequence ID" value="KAK7066694.1"/>
    <property type="molecule type" value="Genomic_DNA"/>
</dbReference>
<name>A0AAN8WUN9_HALRR</name>
<reference evidence="2 3" key="1">
    <citation type="submission" date="2023-11" db="EMBL/GenBank/DDBJ databases">
        <title>Halocaridina rubra genome assembly.</title>
        <authorList>
            <person name="Smith C."/>
        </authorList>
    </citation>
    <scope>NUCLEOTIDE SEQUENCE [LARGE SCALE GENOMIC DNA]</scope>
    <source>
        <strain evidence="2">EP-1</strain>
        <tissue evidence="2">Whole</tissue>
    </source>
</reference>
<proteinExistence type="predicted"/>
<protein>
    <recommendedName>
        <fullName evidence="1">PIK-related kinase FAT domain-containing protein</fullName>
    </recommendedName>
</protein>
<dbReference type="Pfam" id="PF02259">
    <property type="entry name" value="FAT"/>
    <property type="match status" value="1"/>
</dbReference>
<dbReference type="InterPro" id="IPR003151">
    <property type="entry name" value="PIK-rel_kinase_FAT"/>
</dbReference>
<evidence type="ECO:0000313" key="3">
    <source>
        <dbReference type="Proteomes" id="UP001381693"/>
    </source>
</evidence>
<gene>
    <name evidence="2" type="ORF">SK128_022509</name>
</gene>
<dbReference type="AlphaFoldDB" id="A0AAN8WUN9"/>
<evidence type="ECO:0000313" key="2">
    <source>
        <dbReference type="EMBL" id="KAK7066694.1"/>
    </source>
</evidence>
<organism evidence="2 3">
    <name type="scientific">Halocaridina rubra</name>
    <name type="common">Hawaiian red shrimp</name>
    <dbReference type="NCBI Taxonomy" id="373956"/>
    <lineage>
        <taxon>Eukaryota</taxon>
        <taxon>Metazoa</taxon>
        <taxon>Ecdysozoa</taxon>
        <taxon>Arthropoda</taxon>
        <taxon>Crustacea</taxon>
        <taxon>Multicrustacea</taxon>
        <taxon>Malacostraca</taxon>
        <taxon>Eumalacostraca</taxon>
        <taxon>Eucarida</taxon>
        <taxon>Decapoda</taxon>
        <taxon>Pleocyemata</taxon>
        <taxon>Caridea</taxon>
        <taxon>Atyoidea</taxon>
        <taxon>Atyidae</taxon>
        <taxon>Halocaridina</taxon>
    </lineage>
</organism>
<evidence type="ECO:0000259" key="1">
    <source>
        <dbReference type="Pfam" id="PF02259"/>
    </source>
</evidence>
<feature type="non-terminal residue" evidence="2">
    <location>
        <position position="1"/>
    </location>
</feature>